<dbReference type="Gene3D" id="3.40.630.30">
    <property type="match status" value="1"/>
</dbReference>
<comment type="caution">
    <text evidence="2">The sequence shown here is derived from an EMBL/GenBank/DDBJ whole genome shotgun (WGS) entry which is preliminary data.</text>
</comment>
<evidence type="ECO:0000313" key="2">
    <source>
        <dbReference type="EMBL" id="MDR6722753.1"/>
    </source>
</evidence>
<organism evidence="2 3">
    <name type="scientific">Paenibacillus amylolyticus</name>
    <dbReference type="NCBI Taxonomy" id="1451"/>
    <lineage>
        <taxon>Bacteria</taxon>
        <taxon>Bacillati</taxon>
        <taxon>Bacillota</taxon>
        <taxon>Bacilli</taxon>
        <taxon>Bacillales</taxon>
        <taxon>Paenibacillaceae</taxon>
        <taxon>Paenibacillus</taxon>
    </lineage>
</organism>
<sequence>MITELHTERLHLRKMKESDSSGLFNIWSDPDVTKFMNISPFTDKAQAVAMIHLLDDLSRENKAIRFSIIEKNSNQIIGSCGFNSLDYDHYRAEIGYDLAQSHWGRGFASESIRAMLEHGYSILKMNRIEAKVDPDNVNSIKLLEKLGFTCEGTLRQYERVEGTFKDIHMYSKLSSD</sequence>
<evidence type="ECO:0000313" key="3">
    <source>
        <dbReference type="Proteomes" id="UP001254832"/>
    </source>
</evidence>
<proteinExistence type="predicted"/>
<dbReference type="PANTHER" id="PTHR43792:SF9">
    <property type="entry name" value="RIBOSOMAL-PROTEIN-ALANINE ACETYLTRANSFERASE"/>
    <property type="match status" value="1"/>
</dbReference>
<dbReference type="RefSeq" id="WP_310137185.1">
    <property type="nucleotide sequence ID" value="NZ_JAVDTR010000003.1"/>
</dbReference>
<dbReference type="GO" id="GO:0008999">
    <property type="term" value="F:protein-N-terminal-alanine acetyltransferase activity"/>
    <property type="evidence" value="ECO:0007669"/>
    <property type="project" value="UniProtKB-EC"/>
</dbReference>
<dbReference type="InterPro" id="IPR000182">
    <property type="entry name" value="GNAT_dom"/>
</dbReference>
<keyword evidence="2" id="KW-0808">Transferase</keyword>
<dbReference type="InterPro" id="IPR051531">
    <property type="entry name" value="N-acetyltransferase"/>
</dbReference>
<evidence type="ECO:0000259" key="1">
    <source>
        <dbReference type="PROSITE" id="PS51186"/>
    </source>
</evidence>
<name>A0AAP5GY32_PAEAM</name>
<keyword evidence="2" id="KW-0012">Acyltransferase</keyword>
<dbReference type="AlphaFoldDB" id="A0AAP5GY32"/>
<reference evidence="2" key="1">
    <citation type="submission" date="2023-07" db="EMBL/GenBank/DDBJ databases">
        <title>Sorghum-associated microbial communities from plants grown in Nebraska, USA.</title>
        <authorList>
            <person name="Schachtman D."/>
        </authorList>
    </citation>
    <scope>NUCLEOTIDE SEQUENCE</scope>
    <source>
        <strain evidence="2">BE80</strain>
    </source>
</reference>
<protein>
    <submittedName>
        <fullName evidence="2">Ribosomal-protein-alanine N-acetyltransferase</fullName>
        <ecNumber evidence="2">2.3.1.267</ecNumber>
    </submittedName>
</protein>
<dbReference type="SUPFAM" id="SSF55729">
    <property type="entry name" value="Acyl-CoA N-acyltransferases (Nat)"/>
    <property type="match status" value="1"/>
</dbReference>
<dbReference type="InterPro" id="IPR016181">
    <property type="entry name" value="Acyl_CoA_acyltransferase"/>
</dbReference>
<dbReference type="EMBL" id="JAVDTR010000003">
    <property type="protein sequence ID" value="MDR6722753.1"/>
    <property type="molecule type" value="Genomic_DNA"/>
</dbReference>
<dbReference type="Pfam" id="PF13302">
    <property type="entry name" value="Acetyltransf_3"/>
    <property type="match status" value="1"/>
</dbReference>
<dbReference type="GO" id="GO:0005737">
    <property type="term" value="C:cytoplasm"/>
    <property type="evidence" value="ECO:0007669"/>
    <property type="project" value="TreeGrafter"/>
</dbReference>
<dbReference type="PROSITE" id="PS51186">
    <property type="entry name" value="GNAT"/>
    <property type="match status" value="1"/>
</dbReference>
<dbReference type="PANTHER" id="PTHR43792">
    <property type="entry name" value="GNAT FAMILY, PUTATIVE (AFU_ORTHOLOGUE AFUA_3G00765)-RELATED-RELATED"/>
    <property type="match status" value="1"/>
</dbReference>
<dbReference type="Proteomes" id="UP001254832">
    <property type="component" value="Unassembled WGS sequence"/>
</dbReference>
<feature type="domain" description="N-acetyltransferase" evidence="1">
    <location>
        <begin position="10"/>
        <end position="174"/>
    </location>
</feature>
<accession>A0AAP5GY32</accession>
<dbReference type="EC" id="2.3.1.267" evidence="2"/>
<gene>
    <name evidence="2" type="ORF">J2W91_001205</name>
</gene>